<evidence type="ECO:0000313" key="2">
    <source>
        <dbReference type="Proteomes" id="UP000436088"/>
    </source>
</evidence>
<proteinExistence type="predicted"/>
<dbReference type="Proteomes" id="UP000436088">
    <property type="component" value="Unassembled WGS sequence"/>
</dbReference>
<dbReference type="PANTHER" id="PTHR33739">
    <property type="entry name" value="OS07G0681500 PROTEIN"/>
    <property type="match status" value="1"/>
</dbReference>
<gene>
    <name evidence="1" type="ORF">F3Y22_tig00110794pilonHSYRG00218</name>
</gene>
<dbReference type="GO" id="GO:0016592">
    <property type="term" value="C:mediator complex"/>
    <property type="evidence" value="ECO:0007669"/>
    <property type="project" value="InterPro"/>
</dbReference>
<dbReference type="InterPro" id="IPR039638">
    <property type="entry name" value="MED33A/B"/>
</dbReference>
<dbReference type="EMBL" id="VEPZ02001114">
    <property type="protein sequence ID" value="KAE8693768.1"/>
    <property type="molecule type" value="Genomic_DNA"/>
</dbReference>
<evidence type="ECO:0000313" key="1">
    <source>
        <dbReference type="EMBL" id="KAE8693768.1"/>
    </source>
</evidence>
<keyword evidence="2" id="KW-1185">Reference proteome</keyword>
<accession>A0A6A2ZPH0</accession>
<dbReference type="PANTHER" id="PTHR33739:SF7">
    <property type="entry name" value="MEDIATOR OF RNA POLYMERASE II TRANSCRIPTION SUBUNIT 33B"/>
    <property type="match status" value="1"/>
</dbReference>
<name>A0A6A2ZPH0_HIBSY</name>
<comment type="caution">
    <text evidence="1">The sequence shown here is derived from an EMBL/GenBank/DDBJ whole genome shotgun (WGS) entry which is preliminary data.</text>
</comment>
<protein>
    <submittedName>
        <fullName evidence="1">Mediator of RNA polymerase II transcription subunit 33B</fullName>
    </submittedName>
</protein>
<dbReference type="GO" id="GO:2000762">
    <property type="term" value="P:regulation of phenylpropanoid metabolic process"/>
    <property type="evidence" value="ECO:0007669"/>
    <property type="project" value="InterPro"/>
</dbReference>
<dbReference type="AlphaFoldDB" id="A0A6A2ZPH0"/>
<sequence>MAVSVQAASPVWESVLEHTKSAQDQNGEPLLWAVQLSSSLNSAGISLPSIDLAHLLVSHIFWDNHVPITWKFLEKAMTVNFVPPILVLAHLSTRVIPNRKFHPAAYRLYMELLRRHAFSLKSQIKGPNYQKIMKSIDDVLHLSQIFGVQVSEPGLLLVKFVFSIVWQLLDASLADEGLLELTPEKRSIWPTVAEDMEIDNADNFNEKRKEHHDVLYKGNTVMAIETIGEFLQNKATSRILFLAWRNMPSHGRNFIKQLRVLATKSMALRRTKHITPEALLNLTSDVHKVVSRKCKTISQQEFNADLGFGSLTTSSSQCHGTSLSARWLPIDLFLEDAMDGSQVAATGAVESLTGLVKALQAVNRKGHSEGPVPRLDTCLCMLLSITPLAVANIVEEEESELIDESDCSSIDQTKEKQALGKCCQGLVSSLQMLGDYEALLTPPQPVLSVANQAAAKAIMFFSGLTVGNGYYECVSINDMPMNCSGNMQHLIVEPCIARNLLDTSAMFGLAM</sequence>
<organism evidence="1 2">
    <name type="scientific">Hibiscus syriacus</name>
    <name type="common">Rose of Sharon</name>
    <dbReference type="NCBI Taxonomy" id="106335"/>
    <lineage>
        <taxon>Eukaryota</taxon>
        <taxon>Viridiplantae</taxon>
        <taxon>Streptophyta</taxon>
        <taxon>Embryophyta</taxon>
        <taxon>Tracheophyta</taxon>
        <taxon>Spermatophyta</taxon>
        <taxon>Magnoliopsida</taxon>
        <taxon>eudicotyledons</taxon>
        <taxon>Gunneridae</taxon>
        <taxon>Pentapetalae</taxon>
        <taxon>rosids</taxon>
        <taxon>malvids</taxon>
        <taxon>Malvales</taxon>
        <taxon>Malvaceae</taxon>
        <taxon>Malvoideae</taxon>
        <taxon>Hibiscus</taxon>
    </lineage>
</organism>
<reference evidence="1" key="1">
    <citation type="submission" date="2019-09" db="EMBL/GenBank/DDBJ databases">
        <title>Draft genome information of white flower Hibiscus syriacus.</title>
        <authorList>
            <person name="Kim Y.-M."/>
        </authorList>
    </citation>
    <scope>NUCLEOTIDE SEQUENCE [LARGE SCALE GENOMIC DNA]</scope>
    <source>
        <strain evidence="1">YM2019G1</strain>
    </source>
</reference>